<sequence length="726" mass="81190">MDQDASAAAATAAKAPSNLSMSSSHSREKVGVLLALDDNGSENVSVPPIEIYKGFNVVGRNDFPNEVKQISRKHISLLCSSDNALEIYVAGQNPVVVRSGVERVKISPQCKAMLQSGDVIELLPGKLPFKYVRVPLPIPSAEEFLKDSNASQSVEGSVDTDENIKVEESLRKRRRQIEEDEAFAMALQNLESDKSLDKVLKDETASSSDTVSKISTGQKRELLGDCNSLDPPASSGNIDSCSSSFRLVQVQGIPDWANARCVDIQELIQGNILVAILSNYMVDIDWLLSVCPHLKSIPRVVMIHGESGLALEHLQVAKPSNWLLYKPPLRLSYGTHHSKAMFLIFTTGVRVIVHTSNLIYVDWNNKTQGLWMQDFPFKGSTQIGTTSPFENDLVEYLQGLEWTGCMVDTPEAGKMKINAQYFRKFDYANASVRLVASIPGYHQGQHLTKWGHMKLRSILQDQVFEEQFRNSPLVYQFSSIGSLDEKWMGEFASSTCAGSMPNKELLGPGEVQIVWPTVEDVRWSLEGYAAGNAIPSPAKNVDKNFLSKYWAHWQAEHTGRSRAMPHIKTYVRYKEQCLAWFLLTSANLSKAAWGALQKNGSQLMIRSYELGVCFLPSLVKVPATPFSCVEKKRKSLVSKGSTIVNTHPFAQNVKLFSLKWHVKDDESHQTHVILPVPYMLPPPKYGPHDKPWSWDKHYYQADVFGKLWPRSVQLYSNLSLVKKTED</sequence>
<name>A0ACC2E1T3_DIPCM</name>
<evidence type="ECO:0000313" key="1">
    <source>
        <dbReference type="EMBL" id="KAJ7560335.1"/>
    </source>
</evidence>
<accession>A0ACC2E1T3</accession>
<gene>
    <name evidence="1" type="ORF">O6H91_04G125000</name>
</gene>
<dbReference type="EMBL" id="CM055095">
    <property type="protein sequence ID" value="KAJ7560335.1"/>
    <property type="molecule type" value="Genomic_DNA"/>
</dbReference>
<protein>
    <submittedName>
        <fullName evidence="1">Uncharacterized protein</fullName>
    </submittedName>
</protein>
<reference evidence="2" key="1">
    <citation type="journal article" date="2024" name="Proc. Natl. Acad. Sci. U.S.A.">
        <title>Extraordinary preservation of gene collinearity over three hundred million years revealed in homosporous lycophytes.</title>
        <authorList>
            <person name="Li C."/>
            <person name="Wickell D."/>
            <person name="Kuo L.Y."/>
            <person name="Chen X."/>
            <person name="Nie B."/>
            <person name="Liao X."/>
            <person name="Peng D."/>
            <person name="Ji J."/>
            <person name="Jenkins J."/>
            <person name="Williams M."/>
            <person name="Shu S."/>
            <person name="Plott C."/>
            <person name="Barry K."/>
            <person name="Rajasekar S."/>
            <person name="Grimwood J."/>
            <person name="Han X."/>
            <person name="Sun S."/>
            <person name="Hou Z."/>
            <person name="He W."/>
            <person name="Dai G."/>
            <person name="Sun C."/>
            <person name="Schmutz J."/>
            <person name="Leebens-Mack J.H."/>
            <person name="Li F.W."/>
            <person name="Wang L."/>
        </authorList>
    </citation>
    <scope>NUCLEOTIDE SEQUENCE [LARGE SCALE GENOMIC DNA]</scope>
    <source>
        <strain evidence="2">cv. PW_Plant_1</strain>
    </source>
</reference>
<dbReference type="Proteomes" id="UP001162992">
    <property type="component" value="Chromosome 4"/>
</dbReference>
<organism evidence="1 2">
    <name type="scientific">Diphasiastrum complanatum</name>
    <name type="common">Issler's clubmoss</name>
    <name type="synonym">Lycopodium complanatum</name>
    <dbReference type="NCBI Taxonomy" id="34168"/>
    <lineage>
        <taxon>Eukaryota</taxon>
        <taxon>Viridiplantae</taxon>
        <taxon>Streptophyta</taxon>
        <taxon>Embryophyta</taxon>
        <taxon>Tracheophyta</taxon>
        <taxon>Lycopodiopsida</taxon>
        <taxon>Lycopodiales</taxon>
        <taxon>Lycopodiaceae</taxon>
        <taxon>Lycopodioideae</taxon>
        <taxon>Diphasiastrum</taxon>
    </lineage>
</organism>
<keyword evidence="2" id="KW-1185">Reference proteome</keyword>
<comment type="caution">
    <text evidence="1">The sequence shown here is derived from an EMBL/GenBank/DDBJ whole genome shotgun (WGS) entry which is preliminary data.</text>
</comment>
<evidence type="ECO:0000313" key="2">
    <source>
        <dbReference type="Proteomes" id="UP001162992"/>
    </source>
</evidence>
<proteinExistence type="predicted"/>